<dbReference type="Gene3D" id="1.10.10.10">
    <property type="entry name" value="Winged helix-like DNA-binding domain superfamily/Winged helix DNA-binding domain"/>
    <property type="match status" value="1"/>
</dbReference>
<dbReference type="Proteomes" id="UP001398420">
    <property type="component" value="Unassembled WGS sequence"/>
</dbReference>
<name>A0ABU9LHH9_9BACL</name>
<dbReference type="InterPro" id="IPR036390">
    <property type="entry name" value="WH_DNA-bd_sf"/>
</dbReference>
<dbReference type="PANTHER" id="PTHR43537:SF5">
    <property type="entry name" value="UXU OPERON TRANSCRIPTIONAL REGULATOR"/>
    <property type="match status" value="1"/>
</dbReference>
<dbReference type="InterPro" id="IPR000524">
    <property type="entry name" value="Tscrpt_reg_HTH_GntR"/>
</dbReference>
<dbReference type="SMART" id="SM00345">
    <property type="entry name" value="HTH_GNTR"/>
    <property type="match status" value="1"/>
</dbReference>
<keyword evidence="3" id="KW-0804">Transcription</keyword>
<keyword evidence="2" id="KW-0238">DNA-binding</keyword>
<reference evidence="5 6" key="1">
    <citation type="submission" date="2024-04" db="EMBL/GenBank/DDBJ databases">
        <authorList>
            <person name="Wu Y.S."/>
            <person name="Zhang L."/>
        </authorList>
    </citation>
    <scope>NUCLEOTIDE SEQUENCE [LARGE SCALE GENOMIC DNA]</scope>
    <source>
        <strain evidence="5 6">KG-01</strain>
    </source>
</reference>
<evidence type="ECO:0000256" key="3">
    <source>
        <dbReference type="ARBA" id="ARBA00023163"/>
    </source>
</evidence>
<dbReference type="PROSITE" id="PS50949">
    <property type="entry name" value="HTH_GNTR"/>
    <property type="match status" value="1"/>
</dbReference>
<dbReference type="PANTHER" id="PTHR43537">
    <property type="entry name" value="TRANSCRIPTIONAL REGULATOR, GNTR FAMILY"/>
    <property type="match status" value="1"/>
</dbReference>
<gene>
    <name evidence="5" type="ORF">AAF454_01420</name>
</gene>
<evidence type="ECO:0000256" key="1">
    <source>
        <dbReference type="ARBA" id="ARBA00023015"/>
    </source>
</evidence>
<dbReference type="Gene3D" id="1.20.120.530">
    <property type="entry name" value="GntR ligand-binding domain-like"/>
    <property type="match status" value="1"/>
</dbReference>
<accession>A0ABU9LHH9</accession>
<sequence>MELKNYYMLDEEQKELLPYTIANQILLKVFTGELKHGERVKESNVAIALGVSNIPVRESFYILENLGVLERLPRKGVRVKEFTDKEFIAYTDALVELTWIILTYAQQLWTTEQIENLKQLAVEAKSSLNERNIVAYILDCDRILRLMTEVADNLAFKKMYNDISCITLTYCRVYWTDFNRLEERYESLLQTIEAIEKNDIEMAKEQVEIFIRKQEPSLYRYKKV</sequence>
<keyword evidence="1" id="KW-0805">Transcription regulation</keyword>
<dbReference type="InterPro" id="IPR036388">
    <property type="entry name" value="WH-like_DNA-bd_sf"/>
</dbReference>
<dbReference type="InterPro" id="IPR008920">
    <property type="entry name" value="TF_FadR/GntR_C"/>
</dbReference>
<evidence type="ECO:0000313" key="6">
    <source>
        <dbReference type="Proteomes" id="UP001398420"/>
    </source>
</evidence>
<keyword evidence="6" id="KW-1185">Reference proteome</keyword>
<evidence type="ECO:0000313" key="5">
    <source>
        <dbReference type="EMBL" id="MEL5987079.1"/>
    </source>
</evidence>
<evidence type="ECO:0000259" key="4">
    <source>
        <dbReference type="PROSITE" id="PS50949"/>
    </source>
</evidence>
<protein>
    <submittedName>
        <fullName evidence="5">GntR family transcriptional regulator</fullName>
    </submittedName>
</protein>
<evidence type="ECO:0000256" key="2">
    <source>
        <dbReference type="ARBA" id="ARBA00023125"/>
    </source>
</evidence>
<dbReference type="Pfam" id="PF00392">
    <property type="entry name" value="GntR"/>
    <property type="match status" value="1"/>
</dbReference>
<dbReference type="SUPFAM" id="SSF46785">
    <property type="entry name" value="Winged helix' DNA-binding domain"/>
    <property type="match status" value="1"/>
</dbReference>
<comment type="caution">
    <text evidence="5">The sequence shown here is derived from an EMBL/GenBank/DDBJ whole genome shotgun (WGS) entry which is preliminary data.</text>
</comment>
<feature type="domain" description="HTH gntR-type" evidence="4">
    <location>
        <begin position="15"/>
        <end position="82"/>
    </location>
</feature>
<dbReference type="EMBL" id="JBCEWA010000001">
    <property type="protein sequence ID" value="MEL5987079.1"/>
    <property type="molecule type" value="Genomic_DNA"/>
</dbReference>
<dbReference type="RefSeq" id="WP_087680157.1">
    <property type="nucleotide sequence ID" value="NZ_JBBCRB010000001.1"/>
</dbReference>
<proteinExistence type="predicted"/>
<dbReference type="SUPFAM" id="SSF48008">
    <property type="entry name" value="GntR ligand-binding domain-like"/>
    <property type="match status" value="1"/>
</dbReference>
<organism evidence="5 6">
    <name type="scientific">Kurthia gibsonii</name>
    <dbReference type="NCBI Taxonomy" id="33946"/>
    <lineage>
        <taxon>Bacteria</taxon>
        <taxon>Bacillati</taxon>
        <taxon>Bacillota</taxon>
        <taxon>Bacilli</taxon>
        <taxon>Bacillales</taxon>
        <taxon>Caryophanaceae</taxon>
        <taxon>Kurthia</taxon>
    </lineage>
</organism>